<dbReference type="Pfam" id="PF14296">
    <property type="entry name" value="O-ag_pol_Wzy"/>
    <property type="match status" value="1"/>
</dbReference>
<evidence type="ECO:0000256" key="1">
    <source>
        <dbReference type="SAM" id="Phobius"/>
    </source>
</evidence>
<sequence>MFRQEKALLIFMSGVYAIVGYTTDYPTMQSLGMMGWFGLVQLIYCIMSWVKRGNQFISPYIIFLLTLYIFSYGQSFLWALGLESERTLVGFRGCTIPEIFEAQVLTLIMLAFFQVGASYYSTNRQTFYNDEISVDDTYSLRRIGWFLFIVSVIPYSMETVQKMILSMTSGYAAIYQGEDKVGLSNWSGIIADYCIPSLICLYISYRKHKTMRRSITLFFVVNIVVILVTGGRTFAVILIALIVILYNYLVKRLTKKWLLVGCIGAFVLLQVLSYVANVRVESGRSASLESMKLENNGAIDAVAEMGGTMFCLIKTRNLVPEKQDYRYGKSYLYAFTSIIPNLGFWDIHPAKKEANLSDWLTDSLGLDYGTGFSMCAEAFANFGYLGFIAFFFWGWFMASILGKIEWSVQTRNYAQMAFLLILFWFFLTLPRNNFINLIRPIFFVAGPIYLYCTKFSKR</sequence>
<dbReference type="EMBL" id="CYZH01000006">
    <property type="protein sequence ID" value="CUO16138.1"/>
    <property type="molecule type" value="Genomic_DNA"/>
</dbReference>
<organism evidence="2 3">
    <name type="scientific">Bacteroides finegoldii</name>
    <dbReference type="NCBI Taxonomy" id="338188"/>
    <lineage>
        <taxon>Bacteria</taxon>
        <taxon>Pseudomonadati</taxon>
        <taxon>Bacteroidota</taxon>
        <taxon>Bacteroidia</taxon>
        <taxon>Bacteroidales</taxon>
        <taxon>Bacteroidaceae</taxon>
        <taxon>Bacteroides</taxon>
    </lineage>
</organism>
<keyword evidence="1" id="KW-0472">Membrane</keyword>
<reference evidence="2 3" key="1">
    <citation type="submission" date="2015-09" db="EMBL/GenBank/DDBJ databases">
        <authorList>
            <consortium name="Pathogen Informatics"/>
        </authorList>
    </citation>
    <scope>NUCLEOTIDE SEQUENCE [LARGE SCALE GENOMIC DNA]</scope>
    <source>
        <strain evidence="2 3">2789STDY5608840</strain>
    </source>
</reference>
<feature type="transmembrane region" description="Helical" evidence="1">
    <location>
        <begin position="413"/>
        <end position="429"/>
    </location>
</feature>
<keyword evidence="2" id="KW-0436">Ligase</keyword>
<keyword evidence="1" id="KW-0812">Transmembrane</keyword>
<dbReference type="GO" id="GO:0016874">
    <property type="term" value="F:ligase activity"/>
    <property type="evidence" value="ECO:0007669"/>
    <property type="project" value="UniProtKB-KW"/>
</dbReference>
<accession>A0A174CWE3</accession>
<dbReference type="InterPro" id="IPR029468">
    <property type="entry name" value="O-ag_pol_Wzy"/>
</dbReference>
<evidence type="ECO:0000313" key="2">
    <source>
        <dbReference type="EMBL" id="CUO16138.1"/>
    </source>
</evidence>
<name>A0A174CWE3_9BACE</name>
<gene>
    <name evidence="2" type="ORF">ERS852397_01496</name>
</gene>
<feature type="transmembrane region" description="Helical" evidence="1">
    <location>
        <begin position="217"/>
        <end position="245"/>
    </location>
</feature>
<feature type="transmembrane region" description="Helical" evidence="1">
    <location>
        <begin position="33"/>
        <end position="50"/>
    </location>
</feature>
<dbReference type="Proteomes" id="UP000095517">
    <property type="component" value="Unassembled WGS sequence"/>
</dbReference>
<dbReference type="RefSeq" id="WP_055278796.1">
    <property type="nucleotide sequence ID" value="NZ_CABIXA010000006.1"/>
</dbReference>
<protein>
    <submittedName>
        <fullName evidence="2">Lipid A core-O-antigen ligase and related enzymes</fullName>
    </submittedName>
</protein>
<feature type="transmembrane region" description="Helical" evidence="1">
    <location>
        <begin position="57"/>
        <end position="80"/>
    </location>
</feature>
<feature type="transmembrane region" description="Helical" evidence="1">
    <location>
        <begin position="382"/>
        <end position="401"/>
    </location>
</feature>
<dbReference type="AlphaFoldDB" id="A0A174CWE3"/>
<feature type="transmembrane region" description="Helical" evidence="1">
    <location>
        <begin position="257"/>
        <end position="276"/>
    </location>
</feature>
<dbReference type="STRING" id="338188.ERS852397_01496"/>
<feature type="transmembrane region" description="Helical" evidence="1">
    <location>
        <begin position="186"/>
        <end position="205"/>
    </location>
</feature>
<keyword evidence="1" id="KW-1133">Transmembrane helix</keyword>
<evidence type="ECO:0000313" key="3">
    <source>
        <dbReference type="Proteomes" id="UP000095517"/>
    </source>
</evidence>
<feature type="transmembrane region" description="Helical" evidence="1">
    <location>
        <begin position="100"/>
        <end position="120"/>
    </location>
</feature>
<proteinExistence type="predicted"/>
<feature type="transmembrane region" description="Helical" evidence="1">
    <location>
        <begin position="140"/>
        <end position="157"/>
    </location>
</feature>
<dbReference type="NCBIfam" id="TIGR04370">
    <property type="entry name" value="glyco_rpt_poly"/>
    <property type="match status" value="1"/>
</dbReference>